<comment type="caution">
    <text evidence="5">The sequence shown here is derived from an EMBL/GenBank/DDBJ whole genome shotgun (WGS) entry which is preliminary data.</text>
</comment>
<evidence type="ECO:0000259" key="4">
    <source>
        <dbReference type="Pfam" id="PF07987"/>
    </source>
</evidence>
<evidence type="ECO:0000313" key="5">
    <source>
        <dbReference type="EMBL" id="GHH69952.1"/>
    </source>
</evidence>
<dbReference type="EMBL" id="BNCD01000001">
    <property type="protein sequence ID" value="GHH69952.1"/>
    <property type="molecule type" value="Genomic_DNA"/>
</dbReference>
<feature type="signal peptide" evidence="3">
    <location>
        <begin position="1"/>
        <end position="26"/>
    </location>
</feature>
<feature type="chain" id="PRO_5037182134" evidence="3">
    <location>
        <begin position="27"/>
        <end position="247"/>
    </location>
</feature>
<protein>
    <submittedName>
        <fullName evidence="5">Membrane protein</fullName>
    </submittedName>
</protein>
<accession>A0A919FP30</accession>
<reference evidence="5" key="1">
    <citation type="journal article" date="2014" name="Int. J. Syst. Evol. Microbiol.">
        <title>Complete genome sequence of Corynebacterium casei LMG S-19264T (=DSM 44701T), isolated from a smear-ripened cheese.</title>
        <authorList>
            <consortium name="US DOE Joint Genome Institute (JGI-PGF)"/>
            <person name="Walter F."/>
            <person name="Albersmeier A."/>
            <person name="Kalinowski J."/>
            <person name="Ruckert C."/>
        </authorList>
    </citation>
    <scope>NUCLEOTIDE SEQUENCE</scope>
    <source>
        <strain evidence="5">JCM 5069</strain>
    </source>
</reference>
<keyword evidence="2" id="KW-1133">Transmembrane helix</keyword>
<sequence>MKLSRVGVVGATAALAVLGLSVPAFAHVSVASEGEAAKGGYAVLDFKVPNERDKASTTKLEVDFPYQQHPLTSVAPQPVPGWTIKITRSRLATPLKSEGGTVDEAVSRVTWTADGDGIEPGYFQKFPVSVGKLPEDADSLTFKALQTYSNHEIVRWIEVQQKGRPEPDNPAPVLQLTAPPAEDGAGGAQAAGSRAQEGKTGTGASTTAAADDSGGSDTTARVLGVVGIVVGVLGVAFGVLAGRRRTN</sequence>
<dbReference type="RefSeq" id="WP_189929010.1">
    <property type="nucleotide sequence ID" value="NZ_BNCD01000001.1"/>
</dbReference>
<dbReference type="InterPro" id="IPR038507">
    <property type="entry name" value="YcnI-like_sf"/>
</dbReference>
<keyword evidence="6" id="KW-1185">Reference proteome</keyword>
<organism evidence="5 6">
    <name type="scientific">Streptomyces sulfonofaciens</name>
    <dbReference type="NCBI Taxonomy" id="68272"/>
    <lineage>
        <taxon>Bacteria</taxon>
        <taxon>Bacillati</taxon>
        <taxon>Actinomycetota</taxon>
        <taxon>Actinomycetes</taxon>
        <taxon>Kitasatosporales</taxon>
        <taxon>Streptomycetaceae</taxon>
        <taxon>Streptomyces</taxon>
    </lineage>
</organism>
<evidence type="ECO:0000256" key="1">
    <source>
        <dbReference type="SAM" id="MobiDB-lite"/>
    </source>
</evidence>
<feature type="transmembrane region" description="Helical" evidence="2">
    <location>
        <begin position="222"/>
        <end position="242"/>
    </location>
</feature>
<keyword evidence="3" id="KW-0732">Signal</keyword>
<feature type="region of interest" description="Disordered" evidence="1">
    <location>
        <begin position="163"/>
        <end position="216"/>
    </location>
</feature>
<proteinExistence type="predicted"/>
<keyword evidence="2" id="KW-0472">Membrane</keyword>
<evidence type="ECO:0000256" key="3">
    <source>
        <dbReference type="SAM" id="SignalP"/>
    </source>
</evidence>
<keyword evidence="2" id="KW-0812">Transmembrane</keyword>
<dbReference type="Gene3D" id="2.60.40.2230">
    <property type="entry name" value="Uncharacterised protein YcnI-like PF07987, DUF1775"/>
    <property type="match status" value="1"/>
</dbReference>
<dbReference type="Proteomes" id="UP000603708">
    <property type="component" value="Unassembled WGS sequence"/>
</dbReference>
<evidence type="ECO:0000256" key="2">
    <source>
        <dbReference type="SAM" id="Phobius"/>
    </source>
</evidence>
<feature type="compositionally biased region" description="Low complexity" evidence="1">
    <location>
        <begin position="202"/>
        <end position="216"/>
    </location>
</feature>
<dbReference type="Pfam" id="PF07987">
    <property type="entry name" value="DUF1775"/>
    <property type="match status" value="1"/>
</dbReference>
<reference evidence="5" key="2">
    <citation type="submission" date="2020-09" db="EMBL/GenBank/DDBJ databases">
        <authorList>
            <person name="Sun Q."/>
            <person name="Ohkuma M."/>
        </authorList>
    </citation>
    <scope>NUCLEOTIDE SEQUENCE</scope>
    <source>
        <strain evidence="5">JCM 5069</strain>
    </source>
</reference>
<dbReference type="AlphaFoldDB" id="A0A919FP30"/>
<gene>
    <name evidence="5" type="ORF">GCM10018793_03250</name>
</gene>
<dbReference type="CDD" id="cd08545">
    <property type="entry name" value="YcnI_like"/>
    <property type="match status" value="1"/>
</dbReference>
<feature type="domain" description="YncI copper-binding" evidence="4">
    <location>
        <begin position="27"/>
        <end position="176"/>
    </location>
</feature>
<dbReference type="InterPro" id="IPR012533">
    <property type="entry name" value="YcnI-copper_dom"/>
</dbReference>
<evidence type="ECO:0000313" key="6">
    <source>
        <dbReference type="Proteomes" id="UP000603708"/>
    </source>
</evidence>
<name>A0A919FP30_9ACTN</name>